<dbReference type="OrthoDB" id="9757939at2"/>
<dbReference type="SUPFAM" id="SSF48208">
    <property type="entry name" value="Six-hairpin glycosidases"/>
    <property type="match status" value="1"/>
</dbReference>
<comment type="caution">
    <text evidence="5">The sequence shown here is derived from an EMBL/GenBank/DDBJ whole genome shotgun (WGS) entry which is preliminary data.</text>
</comment>
<dbReference type="GO" id="GO:0005975">
    <property type="term" value="P:carbohydrate metabolic process"/>
    <property type="evidence" value="ECO:0007669"/>
    <property type="project" value="InterPro"/>
</dbReference>
<feature type="domain" description="3-keto-alpha-glucoside-1,2-lyase/3-keto-2-hydroxy-glucal hydratase" evidence="2">
    <location>
        <begin position="669"/>
        <end position="834"/>
    </location>
</feature>
<dbReference type="PANTHER" id="PTHR31151">
    <property type="entry name" value="PROLINE-TRNA LIGASE (DUF1680)"/>
    <property type="match status" value="1"/>
</dbReference>
<keyword evidence="6" id="KW-1185">Reference proteome</keyword>
<dbReference type="EMBL" id="JSYN01000001">
    <property type="protein sequence ID" value="KIA96860.1"/>
    <property type="molecule type" value="Genomic_DNA"/>
</dbReference>
<evidence type="ECO:0000313" key="5">
    <source>
        <dbReference type="EMBL" id="KIA96860.1"/>
    </source>
</evidence>
<evidence type="ECO:0000259" key="2">
    <source>
        <dbReference type="Pfam" id="PF06439"/>
    </source>
</evidence>
<evidence type="ECO:0000313" key="6">
    <source>
        <dbReference type="Proteomes" id="UP000031246"/>
    </source>
</evidence>
<dbReference type="Gene3D" id="2.60.120.560">
    <property type="entry name" value="Exo-inulinase, domain 1"/>
    <property type="match status" value="1"/>
</dbReference>
<dbReference type="GO" id="GO:0016787">
    <property type="term" value="F:hydrolase activity"/>
    <property type="evidence" value="ECO:0007669"/>
    <property type="project" value="InterPro"/>
</dbReference>
<dbReference type="Pfam" id="PF07944">
    <property type="entry name" value="Beta-AFase-like_GH127_cat"/>
    <property type="match status" value="1"/>
</dbReference>
<dbReference type="InterPro" id="IPR049046">
    <property type="entry name" value="Beta-AFase-like_GH127_middle"/>
</dbReference>
<dbReference type="Pfam" id="PF20736">
    <property type="entry name" value="Glyco_hydro127M"/>
    <property type="match status" value="1"/>
</dbReference>
<evidence type="ECO:0000259" key="3">
    <source>
        <dbReference type="Pfam" id="PF07944"/>
    </source>
</evidence>
<evidence type="ECO:0000259" key="4">
    <source>
        <dbReference type="Pfam" id="PF20736"/>
    </source>
</evidence>
<name>A0A0C1DS07_9SPHI</name>
<feature type="domain" description="Non-reducing end beta-L-arabinofuranosidase-like GH127 catalytic" evidence="3">
    <location>
        <begin position="96"/>
        <end position="399"/>
    </location>
</feature>
<feature type="signal peptide" evidence="1">
    <location>
        <begin position="1"/>
        <end position="22"/>
    </location>
</feature>
<keyword evidence="1" id="KW-0732">Signal</keyword>
<dbReference type="RefSeq" id="WP_039470450.1">
    <property type="nucleotide sequence ID" value="NZ_JSYN01000001.1"/>
</dbReference>
<dbReference type="PANTHER" id="PTHR31151:SF0">
    <property type="entry name" value="PROLINE-TRNA LIGASE (DUF1680)"/>
    <property type="match status" value="1"/>
</dbReference>
<dbReference type="AlphaFoldDB" id="A0A0C1DS07"/>
<dbReference type="Pfam" id="PF06439">
    <property type="entry name" value="3keto-disac_hyd"/>
    <property type="match status" value="1"/>
</dbReference>
<dbReference type="InterPro" id="IPR008928">
    <property type="entry name" value="6-hairpin_glycosidase_sf"/>
</dbReference>
<accession>A0A0C1DS07</accession>
<gene>
    <name evidence="5" type="ORF">OC25_00080</name>
</gene>
<proteinExistence type="predicted"/>
<organism evidence="5 6">
    <name type="scientific">Pedobacter kyungheensis</name>
    <dbReference type="NCBI Taxonomy" id="1069985"/>
    <lineage>
        <taxon>Bacteria</taxon>
        <taxon>Pseudomonadati</taxon>
        <taxon>Bacteroidota</taxon>
        <taxon>Sphingobacteriia</taxon>
        <taxon>Sphingobacteriales</taxon>
        <taxon>Sphingobacteriaceae</taxon>
        <taxon>Pedobacter</taxon>
    </lineage>
</organism>
<protein>
    <submittedName>
        <fullName evidence="5">Uncharacterized protein</fullName>
    </submittedName>
</protein>
<dbReference type="Proteomes" id="UP000031246">
    <property type="component" value="Unassembled WGS sequence"/>
</dbReference>
<reference evidence="5 6" key="1">
    <citation type="submission" date="2014-10" db="EMBL/GenBank/DDBJ databases">
        <title>Pedobacter Kyungheensis.</title>
        <authorList>
            <person name="Anderson B.M."/>
            <person name="Newman J.D."/>
        </authorList>
    </citation>
    <scope>NUCLEOTIDE SEQUENCE [LARGE SCALE GENOMIC DNA]</scope>
    <source>
        <strain evidence="5 6">KACC 16221</strain>
    </source>
</reference>
<dbReference type="InterPro" id="IPR010496">
    <property type="entry name" value="AL/BT2_dom"/>
</dbReference>
<feature type="chain" id="PRO_5002131061" evidence="1">
    <location>
        <begin position="23"/>
        <end position="837"/>
    </location>
</feature>
<evidence type="ECO:0000256" key="1">
    <source>
        <dbReference type="SAM" id="SignalP"/>
    </source>
</evidence>
<sequence length="837" mass="93522">MKRIAKPLFFLVSCLSIHTLYAQNLNEFNKAPLKQDVYVQLPLGSIKAKGWLLKQLEQQRDGATGMAEELYAAKDDLGKNTDWLGGEGNSWERVPYYVKGLVALAYTLDDAKLKAKAQKYIEWTLNSQQPNGLFGPVKMKDWWPRMPMMYALQSYYEATNDKRVIPFLSKYFKYQLANLDAEPLKEWAKSRAGDNMEIAIWVYNKTGDQDLLKLVEKLKQQAYPWIDIYTNNEFYFYGDDFQPKHMVNVAQALKFPVVYAQLHDSPANTDAFVKGIAHIMHDHGQPEGLGSGTEFLAGTSSIEGVETCTVVEWMQSLETAAKIIHEANIGDKLEKVAFNALPAQFSRDFKNHSYYTLPNQVQSVHGEHGFNQDYGSGIISSPYSGYGCCRYNMHMGWPYYVKNSVVATPDKGLAVVTYGPMEVETFVNGNQKIKITESTNYPFEEQINLKVNLASPATFPLVLRIPTWALKPAVKLNGKALTGVKAGEMLKIQRQWQNNDQLELNFPMEIGSEQQVNNALSITRGPIVYALEIKAANKITKTHPVAGFTDYEIRPESPWNYGLSLKKGNLNSNFKVVKSDMTDNPFIAATSPVKLKVQAKKIPSWGLSYYKMAAFDVPFSPVLSTEADEEVTLVPYGSENIRLSCFPVIGTPKKTTKSLTENFDQGMPGNWVFYGGGWFWRDGQINAASNAGSGGFGINGSKYVANGTDFKDFTYQADVKINTVGDAGLMFRVSNPAIGPDAYQGYYVGLDQPNGNVIFGKANGQKWELLKAEKYPVEMNKMYNLKVVAKADKFDIFVNGAARPVLSVTDSEYQSGSIGLRTYKALASFDSVKINAF</sequence>
<dbReference type="InterPro" id="IPR012878">
    <property type="entry name" value="Beta-AFase-like_GH127_cat"/>
</dbReference>
<feature type="domain" description="Non-reducing end beta-L-arabinofuranosidase-like GH127 middle" evidence="4">
    <location>
        <begin position="413"/>
        <end position="508"/>
    </location>
</feature>